<feature type="signal peptide" evidence="1">
    <location>
        <begin position="1"/>
        <end position="18"/>
    </location>
</feature>
<sequence length="67" mass="7157">MKKVAIVLAAITALLGCAANYNGGISIAEQKRIEAEVEATRNAAEAKFPIYVQACKNEFPDAWGFVA</sequence>
<dbReference type="Proteomes" id="UP000562492">
    <property type="component" value="Unassembled WGS sequence"/>
</dbReference>
<feature type="chain" id="PRO_5045596362" description="Lipoprotein" evidence="1">
    <location>
        <begin position="19"/>
        <end position="67"/>
    </location>
</feature>
<dbReference type="RefSeq" id="WP_184711055.1">
    <property type="nucleotide sequence ID" value="NZ_JACHKZ010000033.1"/>
</dbReference>
<evidence type="ECO:0008006" key="4">
    <source>
        <dbReference type="Google" id="ProtNLM"/>
    </source>
</evidence>
<evidence type="ECO:0000256" key="1">
    <source>
        <dbReference type="SAM" id="SignalP"/>
    </source>
</evidence>
<keyword evidence="3" id="KW-1185">Reference proteome</keyword>
<evidence type="ECO:0000313" key="3">
    <source>
        <dbReference type="Proteomes" id="UP000562492"/>
    </source>
</evidence>
<accession>A0ABR6RKB4</accession>
<protein>
    <recommendedName>
        <fullName evidence="4">Lipoprotein</fullName>
    </recommendedName>
</protein>
<proteinExistence type="predicted"/>
<keyword evidence="1" id="KW-0732">Signal</keyword>
<comment type="caution">
    <text evidence="2">The sequence shown here is derived from an EMBL/GenBank/DDBJ whole genome shotgun (WGS) entry which is preliminary data.</text>
</comment>
<evidence type="ECO:0000313" key="2">
    <source>
        <dbReference type="EMBL" id="MBB6579626.1"/>
    </source>
</evidence>
<reference evidence="2 3" key="1">
    <citation type="submission" date="2020-08" db="EMBL/GenBank/DDBJ databases">
        <title>Functional genomics of gut bacteria from endangered species of beetles.</title>
        <authorList>
            <person name="Carlos-Shanley C."/>
        </authorList>
    </citation>
    <scope>NUCLEOTIDE SEQUENCE [LARGE SCALE GENOMIC DNA]</scope>
    <source>
        <strain evidence="2 3">S00124</strain>
    </source>
</reference>
<gene>
    <name evidence="2" type="ORF">HNP33_003740</name>
</gene>
<dbReference type="EMBL" id="JACHKZ010000033">
    <property type="protein sequence ID" value="MBB6579626.1"/>
    <property type="molecule type" value="Genomic_DNA"/>
</dbReference>
<organism evidence="2 3">
    <name type="scientific">Comamonas odontotermitis</name>
    <dbReference type="NCBI Taxonomy" id="379895"/>
    <lineage>
        <taxon>Bacteria</taxon>
        <taxon>Pseudomonadati</taxon>
        <taxon>Pseudomonadota</taxon>
        <taxon>Betaproteobacteria</taxon>
        <taxon>Burkholderiales</taxon>
        <taxon>Comamonadaceae</taxon>
        <taxon>Comamonas</taxon>
    </lineage>
</organism>
<name>A0ABR6RKB4_9BURK</name>
<dbReference type="PROSITE" id="PS51257">
    <property type="entry name" value="PROKAR_LIPOPROTEIN"/>
    <property type="match status" value="1"/>
</dbReference>